<dbReference type="PANTHER" id="PTHR35807">
    <property type="entry name" value="TRANSCRIPTIONAL REGULATOR REDD-RELATED"/>
    <property type="match status" value="1"/>
</dbReference>
<dbReference type="PROSITE" id="PS50005">
    <property type="entry name" value="TPR"/>
    <property type="match status" value="1"/>
</dbReference>
<evidence type="ECO:0000313" key="4">
    <source>
        <dbReference type="Proteomes" id="UP000541352"/>
    </source>
</evidence>
<keyword evidence="1" id="KW-0802">TPR repeat</keyword>
<accession>A0A7W6ETU1</accession>
<sequence length="493" mass="57468">MNGNFIGLFFDASEELLQNLLSLTHESKNWLYVCDERPVSVVKDGFRQRQLDIDQGSFINSSDVKLREQVIRAKQVVEELENQWTSGTVPSILFLEMSWAIRTPSGSVYLRDILVYLQQLIGRKSLTIYCLYNRSLLLDEHLLLGLYAHPFLYSHDHLQANPYYLPSQVLRRITPKLQFEAWYERIFPEKEPKTVQSKGISTEAEVEKITYAVQNPLTTFNAKTDEGRWKVRCLGELKVYRENGELIDWSSKGGATKKLKALFSYLLLKGEKGATLEELADLLWKDEADTTQTLNRLYHCIRYLRVALGGSDVSQKDSPFIVYQHSHYYLALPYDSWIDLPMFEELCFKGSQELKVANLEQGLICYESAERLYRGDLFSDIPMKYVENNDNDWCWSRRFWYREMYHKLLYSLASVHRQLGNPNEAIKYADKALAEDPCLEMAHQEKIKALAAVRRIDAIHRQYRVYCESLKKFNMGMPSEAMRSLYLNISKIN</sequence>
<comment type="caution">
    <text evidence="3">The sequence shown here is derived from an EMBL/GenBank/DDBJ whole genome shotgun (WGS) entry which is preliminary data.</text>
</comment>
<dbReference type="InterPro" id="IPR005158">
    <property type="entry name" value="BTAD"/>
</dbReference>
<dbReference type="Pfam" id="PF03704">
    <property type="entry name" value="BTAD"/>
    <property type="match status" value="1"/>
</dbReference>
<dbReference type="Proteomes" id="UP000541352">
    <property type="component" value="Unassembled WGS sequence"/>
</dbReference>
<dbReference type="Gene3D" id="1.10.10.10">
    <property type="entry name" value="Winged helix-like DNA-binding domain superfamily/Winged helix DNA-binding domain"/>
    <property type="match status" value="1"/>
</dbReference>
<dbReference type="InterPro" id="IPR051677">
    <property type="entry name" value="AfsR-DnrI-RedD_regulator"/>
</dbReference>
<feature type="repeat" description="TPR" evidence="1">
    <location>
        <begin position="406"/>
        <end position="439"/>
    </location>
</feature>
<dbReference type="InterPro" id="IPR019734">
    <property type="entry name" value="TPR_rpt"/>
</dbReference>
<dbReference type="InterPro" id="IPR036388">
    <property type="entry name" value="WH-like_DNA-bd_sf"/>
</dbReference>
<organism evidence="3 4">
    <name type="scientific">Runella defluvii</name>
    <dbReference type="NCBI Taxonomy" id="370973"/>
    <lineage>
        <taxon>Bacteria</taxon>
        <taxon>Pseudomonadati</taxon>
        <taxon>Bacteroidota</taxon>
        <taxon>Cytophagia</taxon>
        <taxon>Cytophagales</taxon>
        <taxon>Spirosomataceae</taxon>
        <taxon>Runella</taxon>
    </lineage>
</organism>
<name>A0A7W6ETU1_9BACT</name>
<gene>
    <name evidence="3" type="ORF">FHS57_006160</name>
</gene>
<proteinExistence type="predicted"/>
<evidence type="ECO:0000256" key="1">
    <source>
        <dbReference type="PROSITE-ProRule" id="PRU00339"/>
    </source>
</evidence>
<dbReference type="Gene3D" id="1.25.40.10">
    <property type="entry name" value="Tetratricopeptide repeat domain"/>
    <property type="match status" value="1"/>
</dbReference>
<reference evidence="3 4" key="1">
    <citation type="submission" date="2020-08" db="EMBL/GenBank/DDBJ databases">
        <title>Genomic Encyclopedia of Type Strains, Phase IV (KMG-IV): sequencing the most valuable type-strain genomes for metagenomic binning, comparative biology and taxonomic classification.</title>
        <authorList>
            <person name="Goeker M."/>
        </authorList>
    </citation>
    <scope>NUCLEOTIDE SEQUENCE [LARGE SCALE GENOMIC DNA]</scope>
    <source>
        <strain evidence="3 4">DSM 17976</strain>
    </source>
</reference>
<dbReference type="SMART" id="SM00028">
    <property type="entry name" value="TPR"/>
    <property type="match status" value="2"/>
</dbReference>
<dbReference type="GO" id="GO:0003677">
    <property type="term" value="F:DNA binding"/>
    <property type="evidence" value="ECO:0007669"/>
    <property type="project" value="InterPro"/>
</dbReference>
<dbReference type="AlphaFoldDB" id="A0A7W6ETU1"/>
<dbReference type="SMART" id="SM01043">
    <property type="entry name" value="BTAD"/>
    <property type="match status" value="1"/>
</dbReference>
<dbReference type="InterPro" id="IPR016032">
    <property type="entry name" value="Sig_transdc_resp-reg_C-effctor"/>
</dbReference>
<dbReference type="InterPro" id="IPR011990">
    <property type="entry name" value="TPR-like_helical_dom_sf"/>
</dbReference>
<dbReference type="RefSeq" id="WP_183980274.1">
    <property type="nucleotide sequence ID" value="NZ_JACIBY010000026.1"/>
</dbReference>
<keyword evidence="4" id="KW-1185">Reference proteome</keyword>
<evidence type="ECO:0000313" key="3">
    <source>
        <dbReference type="EMBL" id="MBB3842129.1"/>
    </source>
</evidence>
<feature type="domain" description="Bacterial transcriptional activator" evidence="2">
    <location>
        <begin position="338"/>
        <end position="490"/>
    </location>
</feature>
<dbReference type="SUPFAM" id="SSF46894">
    <property type="entry name" value="C-terminal effector domain of the bipartite response regulators"/>
    <property type="match status" value="1"/>
</dbReference>
<dbReference type="GO" id="GO:0006355">
    <property type="term" value="P:regulation of DNA-templated transcription"/>
    <property type="evidence" value="ECO:0007669"/>
    <property type="project" value="InterPro"/>
</dbReference>
<evidence type="ECO:0000259" key="2">
    <source>
        <dbReference type="SMART" id="SM01043"/>
    </source>
</evidence>
<dbReference type="EMBL" id="JACIBY010000026">
    <property type="protein sequence ID" value="MBB3842129.1"/>
    <property type="molecule type" value="Genomic_DNA"/>
</dbReference>
<protein>
    <submittedName>
        <fullName evidence="3">Two-component SAPR family response regulator</fullName>
    </submittedName>
</protein>
<dbReference type="SUPFAM" id="SSF48452">
    <property type="entry name" value="TPR-like"/>
    <property type="match status" value="1"/>
</dbReference>